<name>A0A4Y2NPR2_ARAVE</name>
<sequence length="105" mass="12089">MLEGREFQIYTNQKPLIYAFKKNPDKCSPRQLRHLDFISHYSTNIRHVQGSKNVVADSLSRIELNSITKSPFLNFSELAKAQQNEPETQKLLQDKSSSLELALKP</sequence>
<reference evidence="2 3" key="1">
    <citation type="journal article" date="2019" name="Sci. Rep.">
        <title>Orb-weaving spider Araneus ventricosus genome elucidates the spidroin gene catalogue.</title>
        <authorList>
            <person name="Kono N."/>
            <person name="Nakamura H."/>
            <person name="Ohtoshi R."/>
            <person name="Moran D.A.P."/>
            <person name="Shinohara A."/>
            <person name="Yoshida Y."/>
            <person name="Fujiwara M."/>
            <person name="Mori M."/>
            <person name="Tomita M."/>
            <person name="Arakawa K."/>
        </authorList>
    </citation>
    <scope>NUCLEOTIDE SEQUENCE [LARGE SCALE GENOMIC DNA]</scope>
</reference>
<evidence type="ECO:0000313" key="3">
    <source>
        <dbReference type="Proteomes" id="UP000499080"/>
    </source>
</evidence>
<feature type="region of interest" description="Disordered" evidence="1">
    <location>
        <begin position="84"/>
        <end position="105"/>
    </location>
</feature>
<evidence type="ECO:0000256" key="1">
    <source>
        <dbReference type="SAM" id="MobiDB-lite"/>
    </source>
</evidence>
<comment type="caution">
    <text evidence="2">The sequence shown here is derived from an EMBL/GenBank/DDBJ whole genome shotgun (WGS) entry which is preliminary data.</text>
</comment>
<evidence type="ECO:0000313" key="2">
    <source>
        <dbReference type="EMBL" id="GBN40540.1"/>
    </source>
</evidence>
<proteinExistence type="predicted"/>
<dbReference type="AlphaFoldDB" id="A0A4Y2NPR2"/>
<dbReference type="EMBL" id="BGPR01009518">
    <property type="protein sequence ID" value="GBN40540.1"/>
    <property type="molecule type" value="Genomic_DNA"/>
</dbReference>
<organism evidence="2 3">
    <name type="scientific">Araneus ventricosus</name>
    <name type="common">Orbweaver spider</name>
    <name type="synonym">Epeira ventricosa</name>
    <dbReference type="NCBI Taxonomy" id="182803"/>
    <lineage>
        <taxon>Eukaryota</taxon>
        <taxon>Metazoa</taxon>
        <taxon>Ecdysozoa</taxon>
        <taxon>Arthropoda</taxon>
        <taxon>Chelicerata</taxon>
        <taxon>Arachnida</taxon>
        <taxon>Araneae</taxon>
        <taxon>Araneomorphae</taxon>
        <taxon>Entelegynae</taxon>
        <taxon>Araneoidea</taxon>
        <taxon>Araneidae</taxon>
        <taxon>Araneus</taxon>
    </lineage>
</organism>
<evidence type="ECO:0008006" key="4">
    <source>
        <dbReference type="Google" id="ProtNLM"/>
    </source>
</evidence>
<keyword evidence="3" id="KW-1185">Reference proteome</keyword>
<feature type="compositionally biased region" description="Polar residues" evidence="1">
    <location>
        <begin position="84"/>
        <end position="99"/>
    </location>
</feature>
<dbReference type="OrthoDB" id="422540at2759"/>
<accession>A0A4Y2NPR2</accession>
<gene>
    <name evidence="2" type="ORF">AVEN_120930_1</name>
</gene>
<dbReference type="Proteomes" id="UP000499080">
    <property type="component" value="Unassembled WGS sequence"/>
</dbReference>
<protein>
    <recommendedName>
        <fullName evidence="4">Reverse transcriptase RNase H-like domain-containing protein</fullName>
    </recommendedName>
</protein>